<dbReference type="CDD" id="cd04433">
    <property type="entry name" value="AFD_class_I"/>
    <property type="match status" value="1"/>
</dbReference>
<dbReference type="InterPro" id="IPR045851">
    <property type="entry name" value="AMP-bd_C_sf"/>
</dbReference>
<dbReference type="Proteomes" id="UP000475545">
    <property type="component" value="Unassembled WGS sequence"/>
</dbReference>
<evidence type="ECO:0000313" key="5">
    <source>
        <dbReference type="Proteomes" id="UP000475545"/>
    </source>
</evidence>
<dbReference type="Pfam" id="PF13193">
    <property type="entry name" value="AMP-binding_C"/>
    <property type="match status" value="1"/>
</dbReference>
<accession>A0A6L7GXJ0</accession>
<proteinExistence type="predicted"/>
<dbReference type="PANTHER" id="PTHR43767:SF10">
    <property type="entry name" value="SURFACTIN SYNTHASE SUBUNIT 1"/>
    <property type="match status" value="1"/>
</dbReference>
<dbReference type="GO" id="GO:0016877">
    <property type="term" value="F:ligase activity, forming carbon-sulfur bonds"/>
    <property type="evidence" value="ECO:0007669"/>
    <property type="project" value="UniProtKB-ARBA"/>
</dbReference>
<dbReference type="SUPFAM" id="SSF56801">
    <property type="entry name" value="Acetyl-CoA synthetase-like"/>
    <property type="match status" value="1"/>
</dbReference>
<gene>
    <name evidence="4" type="ORF">GIY30_18620</name>
</gene>
<dbReference type="PANTHER" id="PTHR43767">
    <property type="entry name" value="LONG-CHAIN-FATTY-ACID--COA LIGASE"/>
    <property type="match status" value="1"/>
</dbReference>
<protein>
    <submittedName>
        <fullName evidence="4">AMP-binding protein</fullName>
    </submittedName>
</protein>
<dbReference type="Gene3D" id="3.30.300.30">
    <property type="match status" value="1"/>
</dbReference>
<dbReference type="InterPro" id="IPR050237">
    <property type="entry name" value="ATP-dep_AMP-bd_enzyme"/>
</dbReference>
<reference evidence="4 5" key="1">
    <citation type="submission" date="2019-11" db="EMBL/GenBank/DDBJ databases">
        <title>Gordonia sp. nov., a novel actinobacterium isolated from mangrove soil in Hainan.</title>
        <authorList>
            <person name="Huang X."/>
            <person name="Xie Y."/>
            <person name="Chu X."/>
            <person name="Xiao K."/>
        </authorList>
    </citation>
    <scope>NUCLEOTIDE SEQUENCE [LARGE SCALE GENOMIC DNA]</scope>
    <source>
        <strain evidence="4 5">HNM0687</strain>
    </source>
</reference>
<dbReference type="RefSeq" id="WP_160903725.1">
    <property type="nucleotide sequence ID" value="NZ_CP102850.1"/>
</dbReference>
<dbReference type="Gene3D" id="3.40.50.12780">
    <property type="entry name" value="N-terminal domain of ligase-like"/>
    <property type="match status" value="1"/>
</dbReference>
<keyword evidence="5" id="KW-1185">Reference proteome</keyword>
<dbReference type="AlphaFoldDB" id="A0A6L7GXJ0"/>
<dbReference type="InterPro" id="IPR000873">
    <property type="entry name" value="AMP-dep_synth/lig_dom"/>
</dbReference>
<dbReference type="Pfam" id="PF00501">
    <property type="entry name" value="AMP-binding"/>
    <property type="match status" value="1"/>
</dbReference>
<dbReference type="InterPro" id="IPR025110">
    <property type="entry name" value="AMP-bd_C"/>
</dbReference>
<dbReference type="EMBL" id="WMBR01000005">
    <property type="protein sequence ID" value="MXP23355.1"/>
    <property type="molecule type" value="Genomic_DNA"/>
</dbReference>
<name>A0A6L7GXJ0_9ACTN</name>
<dbReference type="InterPro" id="IPR042099">
    <property type="entry name" value="ANL_N_sf"/>
</dbReference>
<evidence type="ECO:0000256" key="1">
    <source>
        <dbReference type="SAM" id="MobiDB-lite"/>
    </source>
</evidence>
<evidence type="ECO:0000259" key="3">
    <source>
        <dbReference type="Pfam" id="PF13193"/>
    </source>
</evidence>
<organism evidence="4 5">
    <name type="scientific">Gordonia mangrovi</name>
    <dbReference type="NCBI Taxonomy" id="2665643"/>
    <lineage>
        <taxon>Bacteria</taxon>
        <taxon>Bacillati</taxon>
        <taxon>Actinomycetota</taxon>
        <taxon>Actinomycetes</taxon>
        <taxon>Mycobacteriales</taxon>
        <taxon>Gordoniaceae</taxon>
        <taxon>Gordonia</taxon>
    </lineage>
</organism>
<comment type="caution">
    <text evidence="4">The sequence shown here is derived from an EMBL/GenBank/DDBJ whole genome shotgun (WGS) entry which is preliminary data.</text>
</comment>
<feature type="domain" description="AMP-binding enzyme C-terminal" evidence="3">
    <location>
        <begin position="420"/>
        <end position="490"/>
    </location>
</feature>
<sequence length="510" mass="54778">MSGIRQALRQLWSATDDARMIQQDGRWYTWAEVRSLAEKIDRALIRVGAVEGARVGVVLANRVDSIAALVALLSNGRTLTTLNPMQPIARISGDLEMTRPDVILAPEELWCADEFAAVVVELGIDGFAIDEGVAQRASRADSTSSNGAVTPSATDPESTGAIAIEMFTSGTTGPPKRVPLTWRQLDAAMAAVHGHVGTEHGKREPLTGRVALVTLAIVHIGGMWGVLQALTEARPFVLLPRFTVEGWAGAIEEHKPRIASLPPAAMRSVLNADVPAERLSSLRAVTAGTTFVSPDLADEFIARYGIPVLIVYGATEFSGAVAGWTKPMHAKWWERKRGSVGRAFPGVRLRVVDDNGHPLPPDDTGRLEVSSGQTGSGTGDWVRTSDLAHIDADGFLYIDGRADDAILRGGFKVQPEVVANALRAHPAVLDASVYGRADERLGQVPVAVVELIDGQHVAEAELKDHLRTHLTAYEVPVSIHAVESLPRSVSLKVDRRRLLELVAELEATTA</sequence>
<feature type="region of interest" description="Disordered" evidence="1">
    <location>
        <begin position="352"/>
        <end position="380"/>
    </location>
</feature>
<feature type="domain" description="AMP-dependent synthetase/ligase" evidence="2">
    <location>
        <begin position="15"/>
        <end position="375"/>
    </location>
</feature>
<evidence type="ECO:0000259" key="2">
    <source>
        <dbReference type="Pfam" id="PF00501"/>
    </source>
</evidence>
<evidence type="ECO:0000313" key="4">
    <source>
        <dbReference type="EMBL" id="MXP23355.1"/>
    </source>
</evidence>